<reference evidence="1 2" key="1">
    <citation type="submission" date="2015-01" db="EMBL/GenBank/DDBJ databases">
        <title>Evolution of Trichinella species and genotypes.</title>
        <authorList>
            <person name="Korhonen P.K."/>
            <person name="Edoardo P."/>
            <person name="Giuseppe L.R."/>
            <person name="Gasser R.B."/>
        </authorList>
    </citation>
    <scope>NUCLEOTIDE SEQUENCE [LARGE SCALE GENOMIC DNA]</scope>
    <source>
        <strain evidence="1">ISS120</strain>
    </source>
</reference>
<sequence length="69" mass="7538">MVLRAGVESATYGWRAGLAVNHMADATTIIRDGLQTREIVDTFSSTAMQTLSISFPLCSVNNKRFVFAV</sequence>
<name>A0A0V1CC84_TRIBR</name>
<comment type="caution">
    <text evidence="1">The sequence shown here is derived from an EMBL/GenBank/DDBJ whole genome shotgun (WGS) entry which is preliminary data.</text>
</comment>
<accession>A0A0V1CC84</accession>
<keyword evidence="2" id="KW-1185">Reference proteome</keyword>
<proteinExistence type="predicted"/>
<dbReference type="Proteomes" id="UP000054653">
    <property type="component" value="Unassembled WGS sequence"/>
</dbReference>
<gene>
    <name evidence="1" type="ORF">T03_15499</name>
</gene>
<dbReference type="EMBL" id="JYDI01000265">
    <property type="protein sequence ID" value="KRY46895.1"/>
    <property type="molecule type" value="Genomic_DNA"/>
</dbReference>
<evidence type="ECO:0000313" key="2">
    <source>
        <dbReference type="Proteomes" id="UP000054653"/>
    </source>
</evidence>
<dbReference type="AlphaFoldDB" id="A0A0V1CC84"/>
<protein>
    <submittedName>
        <fullName evidence="1">Uncharacterized protein</fullName>
    </submittedName>
</protein>
<evidence type="ECO:0000313" key="1">
    <source>
        <dbReference type="EMBL" id="KRY46895.1"/>
    </source>
</evidence>
<organism evidence="1 2">
    <name type="scientific">Trichinella britovi</name>
    <name type="common">Parasitic roundworm</name>
    <dbReference type="NCBI Taxonomy" id="45882"/>
    <lineage>
        <taxon>Eukaryota</taxon>
        <taxon>Metazoa</taxon>
        <taxon>Ecdysozoa</taxon>
        <taxon>Nematoda</taxon>
        <taxon>Enoplea</taxon>
        <taxon>Dorylaimia</taxon>
        <taxon>Trichinellida</taxon>
        <taxon>Trichinellidae</taxon>
        <taxon>Trichinella</taxon>
    </lineage>
</organism>